<sequence>MVQNSSVYPVHENMTSLDLAFVMISNVTSFLSVSGSLAIISCYVTMKEIRTTSRLLLVFLSVANIIQGLATLLQTGTYYRSVQFPPESSFLCQSAAGLMVLGHVCCALWTVAVTFYLFLCVAGHCITVANRILFLLHAFCWIMPRRSLSSLLAMGDNLQGLVNAVFFCLATRQIRRLMYNKLTRCCTWARANRIIGHDHWVRVPSIVRAVTHRRPRKHKDMDGSDLDISGISLDLPSPDGDLGTGEDDVIFER</sequence>
<evidence type="ECO:0000313" key="7">
    <source>
        <dbReference type="Proteomes" id="UP000694888"/>
    </source>
</evidence>
<evidence type="ECO:0000256" key="5">
    <source>
        <dbReference type="SAM" id="MobiDB-lite"/>
    </source>
</evidence>
<evidence type="ECO:0000256" key="1">
    <source>
        <dbReference type="ARBA" id="ARBA00004141"/>
    </source>
</evidence>
<feature type="transmembrane region" description="Helical" evidence="6">
    <location>
        <begin position="20"/>
        <end position="43"/>
    </location>
</feature>
<accession>A0ABM1A8Z8</accession>
<dbReference type="PANTHER" id="PTHR23112">
    <property type="entry name" value="G PROTEIN-COUPLED RECEPTOR 157-RELATED"/>
    <property type="match status" value="1"/>
</dbReference>
<feature type="region of interest" description="Disordered" evidence="5">
    <location>
        <begin position="214"/>
        <end position="247"/>
    </location>
</feature>
<name>A0ABM1A8Z8_APLCA</name>
<evidence type="ECO:0000256" key="4">
    <source>
        <dbReference type="ARBA" id="ARBA00023136"/>
    </source>
</evidence>
<proteinExistence type="predicted"/>
<evidence type="ECO:0000256" key="6">
    <source>
        <dbReference type="SAM" id="Phobius"/>
    </source>
</evidence>
<protein>
    <submittedName>
        <fullName evidence="8">Uncharacterized protein LOC101850750</fullName>
    </submittedName>
</protein>
<evidence type="ECO:0000313" key="8">
    <source>
        <dbReference type="RefSeq" id="XP_012943111.1"/>
    </source>
</evidence>
<evidence type="ECO:0000256" key="2">
    <source>
        <dbReference type="ARBA" id="ARBA00022692"/>
    </source>
</evidence>
<feature type="transmembrane region" description="Helical" evidence="6">
    <location>
        <begin position="55"/>
        <end position="75"/>
    </location>
</feature>
<evidence type="ECO:0000256" key="3">
    <source>
        <dbReference type="ARBA" id="ARBA00022989"/>
    </source>
</evidence>
<dbReference type="InterPro" id="IPR022343">
    <property type="entry name" value="GCR1-cAMP_receptor"/>
</dbReference>
<dbReference type="GeneID" id="101850750"/>
<gene>
    <name evidence="8" type="primary">LOC101850750</name>
</gene>
<dbReference type="PRINTS" id="PR02001">
    <property type="entry name" value="GCR1CAMPR"/>
</dbReference>
<dbReference type="Gene3D" id="1.20.1070.10">
    <property type="entry name" value="Rhodopsin 7-helix transmembrane proteins"/>
    <property type="match status" value="1"/>
</dbReference>
<reference evidence="8" key="1">
    <citation type="submission" date="2025-08" db="UniProtKB">
        <authorList>
            <consortium name="RefSeq"/>
        </authorList>
    </citation>
    <scope>IDENTIFICATION</scope>
</reference>
<keyword evidence="3 6" id="KW-1133">Transmembrane helix</keyword>
<comment type="subcellular location">
    <subcellularLocation>
        <location evidence="1">Membrane</location>
        <topology evidence="1">Multi-pass membrane protein</topology>
    </subcellularLocation>
</comment>
<dbReference type="PANTHER" id="PTHR23112:SF0">
    <property type="entry name" value="TRANSMEMBRANE PROTEIN 116"/>
    <property type="match status" value="1"/>
</dbReference>
<organism evidence="7 8">
    <name type="scientific">Aplysia californica</name>
    <name type="common">California sea hare</name>
    <dbReference type="NCBI Taxonomy" id="6500"/>
    <lineage>
        <taxon>Eukaryota</taxon>
        <taxon>Metazoa</taxon>
        <taxon>Spiralia</taxon>
        <taxon>Lophotrochozoa</taxon>
        <taxon>Mollusca</taxon>
        <taxon>Gastropoda</taxon>
        <taxon>Heterobranchia</taxon>
        <taxon>Euthyneura</taxon>
        <taxon>Tectipleura</taxon>
        <taxon>Aplysiida</taxon>
        <taxon>Aplysioidea</taxon>
        <taxon>Aplysiidae</taxon>
        <taxon>Aplysia</taxon>
    </lineage>
</organism>
<dbReference type="Proteomes" id="UP000694888">
    <property type="component" value="Unplaced"/>
</dbReference>
<dbReference type="RefSeq" id="XP_012943111.1">
    <property type="nucleotide sequence ID" value="XM_013087657.2"/>
</dbReference>
<keyword evidence="4 6" id="KW-0472">Membrane</keyword>
<feature type="transmembrane region" description="Helical" evidence="6">
    <location>
        <begin position="95"/>
        <end position="119"/>
    </location>
</feature>
<keyword evidence="2 6" id="KW-0812">Transmembrane</keyword>
<keyword evidence="7" id="KW-1185">Reference proteome</keyword>